<dbReference type="Proteomes" id="UP000006727">
    <property type="component" value="Chromosome 13"/>
</dbReference>
<accession>A0A2K1JKI0</accession>
<dbReference type="EMBL" id="ABEU02000013">
    <property type="protein sequence ID" value="PNR42063.1"/>
    <property type="molecule type" value="Genomic_DNA"/>
</dbReference>
<dbReference type="InParanoid" id="A0A2K1JKI0"/>
<dbReference type="PaxDb" id="3218-PP1S107_158V6.1"/>
<gene>
    <name evidence="1" type="ORF">PHYPA_016892</name>
</gene>
<reference evidence="1 3" key="2">
    <citation type="journal article" date="2018" name="Plant J.">
        <title>The Physcomitrella patens chromosome-scale assembly reveals moss genome structure and evolution.</title>
        <authorList>
            <person name="Lang D."/>
            <person name="Ullrich K.K."/>
            <person name="Murat F."/>
            <person name="Fuchs J."/>
            <person name="Jenkins J."/>
            <person name="Haas F.B."/>
            <person name="Piednoel M."/>
            <person name="Gundlach H."/>
            <person name="Van Bel M."/>
            <person name="Meyberg R."/>
            <person name="Vives C."/>
            <person name="Morata J."/>
            <person name="Symeonidi A."/>
            <person name="Hiss M."/>
            <person name="Muchero W."/>
            <person name="Kamisugi Y."/>
            <person name="Saleh O."/>
            <person name="Blanc G."/>
            <person name="Decker E.L."/>
            <person name="van Gessel N."/>
            <person name="Grimwood J."/>
            <person name="Hayes R.D."/>
            <person name="Graham S.W."/>
            <person name="Gunter L.E."/>
            <person name="McDaniel S.F."/>
            <person name="Hoernstein S.N.W."/>
            <person name="Larsson A."/>
            <person name="Li F.W."/>
            <person name="Perroud P.F."/>
            <person name="Phillips J."/>
            <person name="Ranjan P."/>
            <person name="Rokshar D.S."/>
            <person name="Rothfels C.J."/>
            <person name="Schneider L."/>
            <person name="Shu S."/>
            <person name="Stevenson D.W."/>
            <person name="Thummler F."/>
            <person name="Tillich M."/>
            <person name="Villarreal Aguilar J.C."/>
            <person name="Widiez T."/>
            <person name="Wong G.K."/>
            <person name="Wymore A."/>
            <person name="Zhang Y."/>
            <person name="Zimmer A.D."/>
            <person name="Quatrano R.S."/>
            <person name="Mayer K.F.X."/>
            <person name="Goodstein D."/>
            <person name="Casacuberta J.M."/>
            <person name="Vandepoele K."/>
            <person name="Reski R."/>
            <person name="Cuming A.C."/>
            <person name="Tuskan G.A."/>
            <person name="Maumus F."/>
            <person name="Salse J."/>
            <person name="Schmutz J."/>
            <person name="Rensing S.A."/>
        </authorList>
    </citation>
    <scope>NUCLEOTIDE SEQUENCE [LARGE SCALE GENOMIC DNA]</scope>
    <source>
        <strain evidence="2 3">cv. Gransden 2004</strain>
    </source>
</reference>
<reference evidence="1 3" key="1">
    <citation type="journal article" date="2008" name="Science">
        <title>The Physcomitrella genome reveals evolutionary insights into the conquest of land by plants.</title>
        <authorList>
            <person name="Rensing S."/>
            <person name="Lang D."/>
            <person name="Zimmer A."/>
            <person name="Terry A."/>
            <person name="Salamov A."/>
            <person name="Shapiro H."/>
            <person name="Nishiyama T."/>
            <person name="Perroud P.-F."/>
            <person name="Lindquist E."/>
            <person name="Kamisugi Y."/>
            <person name="Tanahashi T."/>
            <person name="Sakakibara K."/>
            <person name="Fujita T."/>
            <person name="Oishi K."/>
            <person name="Shin-I T."/>
            <person name="Kuroki Y."/>
            <person name="Toyoda A."/>
            <person name="Suzuki Y."/>
            <person name="Hashimoto A."/>
            <person name="Yamaguchi K."/>
            <person name="Sugano A."/>
            <person name="Kohara Y."/>
            <person name="Fujiyama A."/>
            <person name="Anterola A."/>
            <person name="Aoki S."/>
            <person name="Ashton N."/>
            <person name="Barbazuk W.B."/>
            <person name="Barker E."/>
            <person name="Bennetzen J."/>
            <person name="Bezanilla M."/>
            <person name="Blankenship R."/>
            <person name="Cho S.H."/>
            <person name="Dutcher S."/>
            <person name="Estelle M."/>
            <person name="Fawcett J.A."/>
            <person name="Gundlach H."/>
            <person name="Hanada K."/>
            <person name="Heyl A."/>
            <person name="Hicks K.A."/>
            <person name="Hugh J."/>
            <person name="Lohr M."/>
            <person name="Mayer K."/>
            <person name="Melkozernov A."/>
            <person name="Murata T."/>
            <person name="Nelson D."/>
            <person name="Pils B."/>
            <person name="Prigge M."/>
            <person name="Reiss B."/>
            <person name="Renner T."/>
            <person name="Rombauts S."/>
            <person name="Rushton P."/>
            <person name="Sanderfoot A."/>
            <person name="Schween G."/>
            <person name="Shiu S.-H."/>
            <person name="Stueber K."/>
            <person name="Theodoulou F.L."/>
            <person name="Tu H."/>
            <person name="Van de Peer Y."/>
            <person name="Verrier P.J."/>
            <person name="Waters E."/>
            <person name="Wood A."/>
            <person name="Yang L."/>
            <person name="Cove D."/>
            <person name="Cuming A."/>
            <person name="Hasebe M."/>
            <person name="Lucas S."/>
            <person name="Mishler D.B."/>
            <person name="Reski R."/>
            <person name="Grigoriev I."/>
            <person name="Quatrano R.S."/>
            <person name="Boore J.L."/>
        </authorList>
    </citation>
    <scope>NUCLEOTIDE SEQUENCE [LARGE SCALE GENOMIC DNA]</scope>
    <source>
        <strain evidence="2 3">cv. Gransden 2004</strain>
    </source>
</reference>
<sequence length="69" mass="7778">MAFGGSLGSPGSSIQQELLIVLDIQFNRCTPRPHIDRNNYVVCLGLDEKINLVDRLTMYTMKFQAFMGL</sequence>
<keyword evidence="3" id="KW-1185">Reference proteome</keyword>
<dbReference type="Gramene" id="Pp3c13_2620V3.1">
    <property type="protein sequence ID" value="Pp3c13_2620V3.1"/>
    <property type="gene ID" value="Pp3c13_2620"/>
</dbReference>
<protein>
    <submittedName>
        <fullName evidence="1 2">Uncharacterized protein</fullName>
    </submittedName>
</protein>
<dbReference type="AlphaFoldDB" id="A0A2K1JKI0"/>
<evidence type="ECO:0000313" key="1">
    <source>
        <dbReference type="EMBL" id="PNR42063.1"/>
    </source>
</evidence>
<evidence type="ECO:0000313" key="2">
    <source>
        <dbReference type="EnsemblPlants" id="Pp3c13_2620V3.1"/>
    </source>
</evidence>
<name>A0A2K1JKI0_PHYPA</name>
<proteinExistence type="predicted"/>
<dbReference type="EnsemblPlants" id="Pp3c13_2620V3.1">
    <property type="protein sequence ID" value="Pp3c13_2620V3.1"/>
    <property type="gene ID" value="Pp3c13_2620"/>
</dbReference>
<evidence type="ECO:0000313" key="3">
    <source>
        <dbReference type="Proteomes" id="UP000006727"/>
    </source>
</evidence>
<organism evidence="1">
    <name type="scientific">Physcomitrium patens</name>
    <name type="common">Spreading-leaved earth moss</name>
    <name type="synonym">Physcomitrella patens</name>
    <dbReference type="NCBI Taxonomy" id="3218"/>
    <lineage>
        <taxon>Eukaryota</taxon>
        <taxon>Viridiplantae</taxon>
        <taxon>Streptophyta</taxon>
        <taxon>Embryophyta</taxon>
        <taxon>Bryophyta</taxon>
        <taxon>Bryophytina</taxon>
        <taxon>Bryopsida</taxon>
        <taxon>Funariidae</taxon>
        <taxon>Funariales</taxon>
        <taxon>Funariaceae</taxon>
        <taxon>Physcomitrium</taxon>
    </lineage>
</organism>
<reference evidence="2" key="3">
    <citation type="submission" date="2020-12" db="UniProtKB">
        <authorList>
            <consortium name="EnsemblPlants"/>
        </authorList>
    </citation>
    <scope>IDENTIFICATION</scope>
</reference>